<keyword evidence="1" id="KW-0175">Coiled coil</keyword>
<dbReference type="eggNOG" id="COG5351">
    <property type="taxonomic scope" value="Bacteria"/>
</dbReference>
<evidence type="ECO:0000313" key="5">
    <source>
        <dbReference type="Proteomes" id="UP000019678"/>
    </source>
</evidence>
<dbReference type="STRING" id="1192034.CAP_3231"/>
<proteinExistence type="predicted"/>
<dbReference type="OrthoDB" id="233093at2"/>
<protein>
    <recommendedName>
        <fullName evidence="3">DUF2169 domain-containing protein</fullName>
    </recommendedName>
</protein>
<dbReference type="AlphaFoldDB" id="A0A017T8C3"/>
<dbReference type="PANTHER" id="PTHR14136">
    <property type="entry name" value="BTB_POZ DOMAIN-CONTAINING PROTEIN KCTD9"/>
    <property type="match status" value="1"/>
</dbReference>
<dbReference type="Pfam" id="PF00805">
    <property type="entry name" value="Pentapeptide"/>
    <property type="match status" value="5"/>
</dbReference>
<dbReference type="PANTHER" id="PTHR14136:SF17">
    <property type="entry name" value="BTB_POZ DOMAIN-CONTAINING PROTEIN KCTD9"/>
    <property type="match status" value="1"/>
</dbReference>
<comment type="caution">
    <text evidence="4">The sequence shown here is derived from an EMBL/GenBank/DDBJ whole genome shotgun (WGS) entry which is preliminary data.</text>
</comment>
<dbReference type="InterPro" id="IPR001646">
    <property type="entry name" value="5peptide_repeat"/>
</dbReference>
<organism evidence="4 5">
    <name type="scientific">Chondromyces apiculatus DSM 436</name>
    <dbReference type="NCBI Taxonomy" id="1192034"/>
    <lineage>
        <taxon>Bacteria</taxon>
        <taxon>Pseudomonadati</taxon>
        <taxon>Myxococcota</taxon>
        <taxon>Polyangia</taxon>
        <taxon>Polyangiales</taxon>
        <taxon>Polyangiaceae</taxon>
        <taxon>Chondromyces</taxon>
    </lineage>
</organism>
<keyword evidence="5" id="KW-1185">Reference proteome</keyword>
<evidence type="ECO:0000256" key="1">
    <source>
        <dbReference type="SAM" id="Coils"/>
    </source>
</evidence>
<feature type="region of interest" description="Disordered" evidence="2">
    <location>
        <begin position="165"/>
        <end position="194"/>
    </location>
</feature>
<feature type="domain" description="DUF2169" evidence="3">
    <location>
        <begin position="41"/>
        <end position="295"/>
    </location>
</feature>
<feature type="coiled-coil region" evidence="1">
    <location>
        <begin position="384"/>
        <end position="472"/>
    </location>
</feature>
<gene>
    <name evidence="4" type="ORF">CAP_3231</name>
</gene>
<evidence type="ECO:0000313" key="4">
    <source>
        <dbReference type="EMBL" id="EYF05503.1"/>
    </source>
</evidence>
<dbReference type="Gene3D" id="2.160.20.80">
    <property type="entry name" value="E3 ubiquitin-protein ligase SopA"/>
    <property type="match status" value="2"/>
</dbReference>
<name>A0A017T8C3_9BACT</name>
<dbReference type="InterPro" id="IPR018683">
    <property type="entry name" value="DUF2169"/>
</dbReference>
<dbReference type="RefSeq" id="WP_044241724.1">
    <property type="nucleotide sequence ID" value="NZ_ASRX01000023.1"/>
</dbReference>
<dbReference type="Proteomes" id="UP000019678">
    <property type="component" value="Unassembled WGS sequence"/>
</dbReference>
<sequence>MRVIKPQRLSVLQRVFEIRQERFLALGLTAYLPFDAPELPLPEVAMWQEIPKQLGKDVALDEVLPKPRGEVLVFGKAFAPGGQPRPVFRARVLVGGLEKVVFVVGKRRWVRGVPSEPEPLTELTLGWDKAFGGPGYAANLAGMGIAPVEVQGEKVHLLPQVEDPRHLLKSPNDRPPPAGFGLLDPTAPERSTKSGTYDAAWLENEFPGFARDLDPEFFMVAPLDQRLPGFFQGGEAIEVEHLHPEAAILKSHVPHLTARCFIARGTEAGALEEVSTRLDTLVLLPNIRRMVAIFRGVARIETDDAADVKCLLGAFEHRKAPRPVEHYQAIHAQRLDKKQGLLVALRDRDLLPEVDPAAPALPDETISDMGDLLQREGVFERRSRERAQRELDQARLSVRALGKDPDELGIAREVPPAEAPPKLDELPEYMAQVEQEANRIEAEAKAKQEESLAQARQKLAEHGLDLDEVLERAKKEGGGPPKFRADEHLDRMRETAATARELGAPIEAFEAQIEDPAFIAKLRKLEEAGLVSYRTLAHHMTPAGALPDEAREALRRRVSEARAAGTSMTGWDLTGADLSGLDLSRASLKEALLEGADLRGCSLASADLTGAVLVRANVEGVRFAGADLQGANLGEILARGADFEGARLEKAVLYRGELAQAKFRGADLRGADLFEARLPGADLTGVIAEEVFFYECDLEGAVFDRARLPKATLLRCRMAGASFAEAILEGTGAVEVQARGASFRGVRARNLRLVLVCDLGKADFSDAELGSSTLRGVLLPGANLARIQAEGCDLSESDLRGAKLTGANLKGARLMRTDLTEADLSDTNLMEAMLQNAKTAGASFQRANLFRANLMGAVGDTRTSFQGAHVVRTLFPRRRS</sequence>
<dbReference type="InterPro" id="IPR051082">
    <property type="entry name" value="Pentapeptide-BTB/POZ_domain"/>
</dbReference>
<evidence type="ECO:0000259" key="3">
    <source>
        <dbReference type="Pfam" id="PF09937"/>
    </source>
</evidence>
<accession>A0A017T8C3</accession>
<reference evidence="4 5" key="1">
    <citation type="submission" date="2013-05" db="EMBL/GenBank/DDBJ databases">
        <title>Genome assembly of Chondromyces apiculatus DSM 436.</title>
        <authorList>
            <person name="Sharma G."/>
            <person name="Khatri I."/>
            <person name="Kaur C."/>
            <person name="Mayilraj S."/>
            <person name="Subramanian S."/>
        </authorList>
    </citation>
    <scope>NUCLEOTIDE SEQUENCE [LARGE SCALE GENOMIC DNA]</scope>
    <source>
        <strain evidence="4 5">DSM 436</strain>
    </source>
</reference>
<dbReference type="SUPFAM" id="SSF141571">
    <property type="entry name" value="Pentapeptide repeat-like"/>
    <property type="match status" value="3"/>
</dbReference>
<dbReference type="Pfam" id="PF09937">
    <property type="entry name" value="DUF2169"/>
    <property type="match status" value="1"/>
</dbReference>
<dbReference type="eggNOG" id="COG1357">
    <property type="taxonomic scope" value="Bacteria"/>
</dbReference>
<dbReference type="EMBL" id="ASRX01000023">
    <property type="protein sequence ID" value="EYF05503.1"/>
    <property type="molecule type" value="Genomic_DNA"/>
</dbReference>
<evidence type="ECO:0000256" key="2">
    <source>
        <dbReference type="SAM" id="MobiDB-lite"/>
    </source>
</evidence>